<evidence type="ECO:0000256" key="2">
    <source>
        <dbReference type="ARBA" id="ARBA00022722"/>
    </source>
</evidence>
<dbReference type="InterPro" id="IPR020568">
    <property type="entry name" value="Ribosomal_Su5_D2-typ_SF"/>
</dbReference>
<dbReference type="HAMAP" id="MF_00227">
    <property type="entry name" value="RNase_P"/>
    <property type="match status" value="1"/>
</dbReference>
<dbReference type="InterPro" id="IPR000100">
    <property type="entry name" value="RNase_P"/>
</dbReference>
<evidence type="ECO:0000256" key="1">
    <source>
        <dbReference type="ARBA" id="ARBA00022694"/>
    </source>
</evidence>
<dbReference type="RefSeq" id="WP_108910917.1">
    <property type="nucleotide sequence ID" value="NZ_CP021886.1"/>
</dbReference>
<comment type="subunit">
    <text evidence="6">Consists of a catalytic RNA component (M1 or rnpB) and a protein subunit.</text>
</comment>
<keyword evidence="3 6" id="KW-0255">Endonuclease</keyword>
<keyword evidence="2 6" id="KW-0540">Nuclease</keyword>
<dbReference type="GO" id="GO:0004526">
    <property type="term" value="F:ribonuclease P activity"/>
    <property type="evidence" value="ECO:0007669"/>
    <property type="project" value="UniProtKB-UniRule"/>
</dbReference>
<dbReference type="EC" id="3.1.26.5" evidence="6 7"/>
<evidence type="ECO:0000313" key="8">
    <source>
        <dbReference type="EMBL" id="AWI34075.1"/>
    </source>
</evidence>
<organism evidence="8 9">
    <name type="scientific">Helicobacter apodemus</name>
    <dbReference type="NCBI Taxonomy" id="135569"/>
    <lineage>
        <taxon>Bacteria</taxon>
        <taxon>Pseudomonadati</taxon>
        <taxon>Campylobacterota</taxon>
        <taxon>Epsilonproteobacteria</taxon>
        <taxon>Campylobacterales</taxon>
        <taxon>Helicobacteraceae</taxon>
        <taxon>Helicobacter</taxon>
    </lineage>
</organism>
<dbReference type="PANTHER" id="PTHR33992">
    <property type="entry name" value="RIBONUCLEASE P PROTEIN COMPONENT"/>
    <property type="match status" value="1"/>
</dbReference>
<dbReference type="InterPro" id="IPR014721">
    <property type="entry name" value="Ribsml_uS5_D2-typ_fold_subgr"/>
</dbReference>
<dbReference type="GO" id="GO:0030677">
    <property type="term" value="C:ribonuclease P complex"/>
    <property type="evidence" value="ECO:0007669"/>
    <property type="project" value="TreeGrafter"/>
</dbReference>
<dbReference type="GO" id="GO:0000049">
    <property type="term" value="F:tRNA binding"/>
    <property type="evidence" value="ECO:0007669"/>
    <property type="project" value="UniProtKB-UniRule"/>
</dbReference>
<comment type="function">
    <text evidence="6">RNaseP catalyzes the removal of the 5'-leader sequence from pre-tRNA to produce the mature 5'-terminus. It can also cleave other RNA substrates such as 4.5S RNA. The protein component plays an auxiliary but essential role in vivo by binding to the 5'-leader sequence and broadening the substrate specificity of the ribozyme.</text>
</comment>
<dbReference type="EMBL" id="CP021886">
    <property type="protein sequence ID" value="AWI34075.1"/>
    <property type="molecule type" value="Genomic_DNA"/>
</dbReference>
<proteinExistence type="inferred from homology"/>
<evidence type="ECO:0000256" key="4">
    <source>
        <dbReference type="ARBA" id="ARBA00022801"/>
    </source>
</evidence>
<accession>A0A2U8FF72</accession>
<evidence type="ECO:0000256" key="5">
    <source>
        <dbReference type="ARBA" id="ARBA00022884"/>
    </source>
</evidence>
<dbReference type="OrthoDB" id="9810867at2"/>
<protein>
    <recommendedName>
        <fullName evidence="6 7">Ribonuclease P protein component</fullName>
        <shortName evidence="6">RNase P protein</shortName>
        <shortName evidence="6">RNaseP protein</shortName>
        <ecNumber evidence="6 7">3.1.26.5</ecNumber>
    </recommendedName>
    <alternativeName>
        <fullName evidence="6">Protein C5</fullName>
    </alternativeName>
</protein>
<keyword evidence="4 6" id="KW-0378">Hydrolase</keyword>
<comment type="catalytic activity">
    <reaction evidence="6">
        <text>Endonucleolytic cleavage of RNA, removing 5'-extranucleotides from tRNA precursor.</text>
        <dbReference type="EC" id="3.1.26.5"/>
    </reaction>
</comment>
<evidence type="ECO:0000313" key="9">
    <source>
        <dbReference type="Proteomes" id="UP000244890"/>
    </source>
</evidence>
<gene>
    <name evidence="6 8" type="primary">rnpA</name>
    <name evidence="8" type="ORF">CDV25_04275</name>
</gene>
<dbReference type="Proteomes" id="UP000244890">
    <property type="component" value="Chromosome"/>
</dbReference>
<dbReference type="GO" id="GO:0001682">
    <property type="term" value="P:tRNA 5'-leader removal"/>
    <property type="evidence" value="ECO:0007669"/>
    <property type="project" value="UniProtKB-UniRule"/>
</dbReference>
<dbReference type="AlphaFoldDB" id="A0A2U8FF72"/>
<dbReference type="SUPFAM" id="SSF54211">
    <property type="entry name" value="Ribosomal protein S5 domain 2-like"/>
    <property type="match status" value="1"/>
</dbReference>
<evidence type="ECO:0000256" key="6">
    <source>
        <dbReference type="HAMAP-Rule" id="MF_00227"/>
    </source>
</evidence>
<name>A0A2U8FF72_9HELI</name>
<dbReference type="PANTHER" id="PTHR33992:SF1">
    <property type="entry name" value="RIBONUCLEASE P PROTEIN COMPONENT"/>
    <property type="match status" value="1"/>
</dbReference>
<dbReference type="Pfam" id="PF00825">
    <property type="entry name" value="Ribonuclease_P"/>
    <property type="match status" value="1"/>
</dbReference>
<dbReference type="KEGG" id="had:CDV25_04275"/>
<comment type="similarity">
    <text evidence="6">Belongs to the RnpA family.</text>
</comment>
<dbReference type="Gene3D" id="3.30.230.10">
    <property type="match status" value="1"/>
</dbReference>
<evidence type="ECO:0000256" key="7">
    <source>
        <dbReference type="NCBIfam" id="TIGR00188"/>
    </source>
</evidence>
<evidence type="ECO:0000256" key="3">
    <source>
        <dbReference type="ARBA" id="ARBA00022759"/>
    </source>
</evidence>
<dbReference type="GO" id="GO:0042781">
    <property type="term" value="F:3'-tRNA processing endoribonuclease activity"/>
    <property type="evidence" value="ECO:0007669"/>
    <property type="project" value="TreeGrafter"/>
</dbReference>
<reference evidence="8 9" key="1">
    <citation type="submission" date="2017-06" db="EMBL/GenBank/DDBJ databases">
        <title>Complete genome of Helicobacter apodemus.</title>
        <authorList>
            <person name="Cho S."/>
        </authorList>
    </citation>
    <scope>NUCLEOTIDE SEQUENCE [LARGE SCALE GENOMIC DNA]</scope>
    <source>
        <strain evidence="9">SNUVETPUB-15-01</strain>
    </source>
</reference>
<sequence>MVTLKIKAEFESVYKSQKRWHSPYFILFFKENIHSQKRIGFCVSKKIGNAVCRNSIKRRLRNIYKESIPKLKNGDMILLAKSGVDKITYETLRNNYNYALLRLNLMQKLG</sequence>
<dbReference type="NCBIfam" id="TIGR00188">
    <property type="entry name" value="rnpA"/>
    <property type="match status" value="1"/>
</dbReference>
<keyword evidence="1 6" id="KW-0819">tRNA processing</keyword>
<keyword evidence="5 6" id="KW-0694">RNA-binding</keyword>